<evidence type="ECO:0000313" key="1">
    <source>
        <dbReference type="EMBL" id="QHS86610.1"/>
    </source>
</evidence>
<sequence length="215" mass="24089">MASNQYNCLVGHRFTPELISIDEDGDGAPMAIKPPTLARSWTRFQCTKAMEVDAVEEIEEEAVEAQTDAVEEIEEAVEVRTDAVASKDPLGIQLNAPKDVFETYKYHQFTRGTAHPSQVVTLDQLTFIMMYYTEIEQFYAAETLAADLVKNTLDVSIATVVVEQQTNVDSIGSDQYSGEDVVLIGGQIDGLVLDQWEDEQNLYYQNQRDLCDIMC</sequence>
<dbReference type="EMBL" id="MN739059">
    <property type="protein sequence ID" value="QHS86610.1"/>
    <property type="molecule type" value="Genomic_DNA"/>
</dbReference>
<reference evidence="1" key="1">
    <citation type="journal article" date="2020" name="Nature">
        <title>Giant virus diversity and host interactions through global metagenomics.</title>
        <authorList>
            <person name="Schulz F."/>
            <person name="Roux S."/>
            <person name="Paez-Espino D."/>
            <person name="Jungbluth S."/>
            <person name="Walsh D.A."/>
            <person name="Denef V.J."/>
            <person name="McMahon K.D."/>
            <person name="Konstantinidis K.T."/>
            <person name="Eloe-Fadrosh E.A."/>
            <person name="Kyrpides N.C."/>
            <person name="Woyke T."/>
        </authorList>
    </citation>
    <scope>NUCLEOTIDE SEQUENCE</scope>
    <source>
        <strain evidence="1">GVMAG-M-3300009422-16</strain>
    </source>
</reference>
<proteinExistence type="predicted"/>
<accession>A0A6C0B3J6</accession>
<protein>
    <submittedName>
        <fullName evidence="1">Uncharacterized protein</fullName>
    </submittedName>
</protein>
<name>A0A6C0B3J6_9ZZZZ</name>
<dbReference type="AlphaFoldDB" id="A0A6C0B3J6"/>
<organism evidence="1">
    <name type="scientific">viral metagenome</name>
    <dbReference type="NCBI Taxonomy" id="1070528"/>
    <lineage>
        <taxon>unclassified sequences</taxon>
        <taxon>metagenomes</taxon>
        <taxon>organismal metagenomes</taxon>
    </lineage>
</organism>